<dbReference type="GO" id="GO:0000908">
    <property type="term" value="F:taurine dioxygenase activity"/>
    <property type="evidence" value="ECO:0007669"/>
    <property type="project" value="UniProtKB-EC"/>
</dbReference>
<dbReference type="PANTHER" id="PTHR30468">
    <property type="entry name" value="ALPHA-KETOGLUTARATE-DEPENDENT SULFONATE DIOXYGENASE"/>
    <property type="match status" value="1"/>
</dbReference>
<organism evidence="7 8">
    <name type="scientific">Chromobacterium subtsugae</name>
    <dbReference type="NCBI Taxonomy" id="251747"/>
    <lineage>
        <taxon>Bacteria</taxon>
        <taxon>Pseudomonadati</taxon>
        <taxon>Pseudomonadota</taxon>
        <taxon>Betaproteobacteria</taxon>
        <taxon>Neisseriales</taxon>
        <taxon>Chromobacteriaceae</taxon>
        <taxon>Chromobacterium</taxon>
    </lineage>
</organism>
<comment type="similarity">
    <text evidence="1">Belongs to the TfdA dioxygenase family.</text>
</comment>
<dbReference type="Gene3D" id="3.60.130.10">
    <property type="entry name" value="Clavaminate synthase-like"/>
    <property type="match status" value="1"/>
</dbReference>
<evidence type="ECO:0000259" key="6">
    <source>
        <dbReference type="Pfam" id="PF02668"/>
    </source>
</evidence>
<accession>A0ABS7FC90</accession>
<protein>
    <submittedName>
        <fullName evidence="7">Taurine dioxygenase</fullName>
        <ecNumber evidence="7">1.14.11.17</ecNumber>
    </submittedName>
</protein>
<gene>
    <name evidence="7" type="primary">tauD</name>
    <name evidence="7" type="ORF">KIF53_08245</name>
</gene>
<keyword evidence="8" id="KW-1185">Reference proteome</keyword>
<sequence>MRMSLQLTRLSPALGAVVEGIDLARPLDDEQRRAVNEALLRYQVLFFRGQDITPLQQRNFAVRFGDLHTHPIYPQHPEAREIMVLDTDVVDLQDNAIWHTDVTFIETPPLGGVLAARELPELGGDTLWASGIAAYEALSASLKARLEGLSAVHDFAKSFPLARYGVTDEDRRRWDETRRKHPPISHPLVRIHPESGRRALFVSEGFTVAVNDLPEAEGQALLQFLFAHQSKPEFSIRWRWQPGDVAFWDNRCTIHYAVDDYRPARRVMHRATILGDRPY</sequence>
<dbReference type="PANTHER" id="PTHR30468:SF1">
    <property type="entry name" value="ALPHA-KETOGLUTARATE-DEPENDENT SULFONATE DIOXYGENASE"/>
    <property type="match status" value="1"/>
</dbReference>
<dbReference type="NCBIfam" id="NF007104">
    <property type="entry name" value="PRK09553.1"/>
    <property type="match status" value="1"/>
</dbReference>
<keyword evidence="4 7" id="KW-0560">Oxidoreductase</keyword>
<keyword evidence="3 7" id="KW-0223">Dioxygenase</keyword>
<dbReference type="Proteomes" id="UP000711178">
    <property type="component" value="Unassembled WGS sequence"/>
</dbReference>
<evidence type="ECO:0000256" key="5">
    <source>
        <dbReference type="ARBA" id="ARBA00023004"/>
    </source>
</evidence>
<dbReference type="EC" id="1.14.11.17" evidence="7"/>
<feature type="domain" description="TauD/TfdA-like" evidence="6">
    <location>
        <begin position="8"/>
        <end position="272"/>
    </location>
</feature>
<dbReference type="EMBL" id="JAHDTB010000005">
    <property type="protein sequence ID" value="MBW8287617.1"/>
    <property type="molecule type" value="Genomic_DNA"/>
</dbReference>
<name>A0ABS7FC90_9NEIS</name>
<keyword evidence="5" id="KW-0408">Iron</keyword>
<dbReference type="InterPro" id="IPR003819">
    <property type="entry name" value="TauD/TfdA-like"/>
</dbReference>
<dbReference type="InterPro" id="IPR051323">
    <property type="entry name" value="AtsK-like"/>
</dbReference>
<dbReference type="InterPro" id="IPR042098">
    <property type="entry name" value="TauD-like_sf"/>
</dbReference>
<evidence type="ECO:0000256" key="2">
    <source>
        <dbReference type="ARBA" id="ARBA00022723"/>
    </source>
</evidence>
<dbReference type="SUPFAM" id="SSF51197">
    <property type="entry name" value="Clavaminate synthase-like"/>
    <property type="match status" value="1"/>
</dbReference>
<evidence type="ECO:0000256" key="3">
    <source>
        <dbReference type="ARBA" id="ARBA00022964"/>
    </source>
</evidence>
<dbReference type="Pfam" id="PF02668">
    <property type="entry name" value="TauD"/>
    <property type="match status" value="1"/>
</dbReference>
<comment type="caution">
    <text evidence="7">The sequence shown here is derived from an EMBL/GenBank/DDBJ whole genome shotgun (WGS) entry which is preliminary data.</text>
</comment>
<keyword evidence="2" id="KW-0479">Metal-binding</keyword>
<proteinExistence type="inferred from homology"/>
<reference evidence="7 8" key="1">
    <citation type="submission" date="2021-05" db="EMBL/GenBank/DDBJ databases">
        <title>Draft Whole Genome Sequencing Of Biosensor Chromobacterium violaceum Strain CV026 Reveals A Regulatory RNA In Chromobacterium violaceum Phenotype Regulatory Network.</title>
        <authorList>
            <person name="Hong K.W."/>
            <person name="Chan K.G."/>
            <person name="Chang C.-Y."/>
        </authorList>
    </citation>
    <scope>NUCLEOTIDE SEQUENCE [LARGE SCALE GENOMIC DNA]</scope>
    <source>
        <strain evidence="7 8">ATCC 31532</strain>
    </source>
</reference>
<evidence type="ECO:0000313" key="7">
    <source>
        <dbReference type="EMBL" id="MBW8287617.1"/>
    </source>
</evidence>
<evidence type="ECO:0000256" key="1">
    <source>
        <dbReference type="ARBA" id="ARBA00005896"/>
    </source>
</evidence>
<evidence type="ECO:0000256" key="4">
    <source>
        <dbReference type="ARBA" id="ARBA00023002"/>
    </source>
</evidence>
<evidence type="ECO:0000313" key="8">
    <source>
        <dbReference type="Proteomes" id="UP000711178"/>
    </source>
</evidence>